<protein>
    <recommendedName>
        <fullName evidence="1">Rubrerythrin diiron-binding domain-containing protein</fullName>
    </recommendedName>
</protein>
<evidence type="ECO:0000259" key="1">
    <source>
        <dbReference type="Pfam" id="PF02915"/>
    </source>
</evidence>
<dbReference type="GO" id="GO:0016491">
    <property type="term" value="F:oxidoreductase activity"/>
    <property type="evidence" value="ECO:0007669"/>
    <property type="project" value="InterPro"/>
</dbReference>
<proteinExistence type="predicted"/>
<dbReference type="SUPFAM" id="SSF47240">
    <property type="entry name" value="Ferritin-like"/>
    <property type="match status" value="1"/>
</dbReference>
<evidence type="ECO:0000313" key="2">
    <source>
        <dbReference type="EMBL" id="OGL46712.1"/>
    </source>
</evidence>
<feature type="domain" description="Rubrerythrin diiron-binding" evidence="1">
    <location>
        <begin position="11"/>
        <end position="141"/>
    </location>
</feature>
<reference evidence="2 3" key="1">
    <citation type="journal article" date="2016" name="Nat. Commun.">
        <title>Thousands of microbial genomes shed light on interconnected biogeochemical processes in an aquifer system.</title>
        <authorList>
            <person name="Anantharaman K."/>
            <person name="Brown C.T."/>
            <person name="Hug L.A."/>
            <person name="Sharon I."/>
            <person name="Castelle C.J."/>
            <person name="Probst A.J."/>
            <person name="Thomas B.C."/>
            <person name="Singh A."/>
            <person name="Wilkins M.J."/>
            <person name="Karaoz U."/>
            <person name="Brodie E.L."/>
            <person name="Williams K.H."/>
            <person name="Hubbard S.S."/>
            <person name="Banfield J.F."/>
        </authorList>
    </citation>
    <scope>NUCLEOTIDE SEQUENCE [LARGE SCALE GENOMIC DNA]</scope>
</reference>
<dbReference type="EMBL" id="MGDE01000078">
    <property type="protein sequence ID" value="OGL46712.1"/>
    <property type="molecule type" value="Genomic_DNA"/>
</dbReference>
<dbReference type="Proteomes" id="UP000178797">
    <property type="component" value="Unassembled WGS sequence"/>
</dbReference>
<gene>
    <name evidence="2" type="ORF">A2W05_05245</name>
</gene>
<evidence type="ECO:0000313" key="3">
    <source>
        <dbReference type="Proteomes" id="UP000178797"/>
    </source>
</evidence>
<organism evidence="2 3">
    <name type="scientific">Candidatus Schekmanbacteria bacterium RBG_16_38_10</name>
    <dbReference type="NCBI Taxonomy" id="1817879"/>
    <lineage>
        <taxon>Bacteria</taxon>
        <taxon>Candidatus Schekmaniibacteriota</taxon>
    </lineage>
</organism>
<dbReference type="InterPro" id="IPR012347">
    <property type="entry name" value="Ferritin-like"/>
</dbReference>
<dbReference type="Pfam" id="PF02915">
    <property type="entry name" value="Rubrerythrin"/>
    <property type="match status" value="1"/>
</dbReference>
<dbReference type="AlphaFoldDB" id="A0A1F7RYU5"/>
<dbReference type="InterPro" id="IPR003251">
    <property type="entry name" value="Rr_diiron-bd_dom"/>
</dbReference>
<name>A0A1F7RYU5_9BACT</name>
<sequence length="162" mass="18965">MPVKDEKKIVEALIIAMKNELRVIELYSNCAKRDLNEDSKKNVKVLIKDEENHMRLLKEAFEKILNRKLDTSKLKDASLKTVKVIKDDPSYLHIVDIAIGYEKTEKAHFEKSEAALDIKELKDLFKLLIIDEQNHLDILEKERKVAGGHPFEEFELDFYVRE</sequence>
<dbReference type="InterPro" id="IPR009078">
    <property type="entry name" value="Ferritin-like_SF"/>
</dbReference>
<comment type="caution">
    <text evidence="2">The sequence shown here is derived from an EMBL/GenBank/DDBJ whole genome shotgun (WGS) entry which is preliminary data.</text>
</comment>
<accession>A0A1F7RYU5</accession>
<dbReference type="Gene3D" id="1.20.1260.10">
    <property type="match status" value="1"/>
</dbReference>
<dbReference type="GO" id="GO:0046872">
    <property type="term" value="F:metal ion binding"/>
    <property type="evidence" value="ECO:0007669"/>
    <property type="project" value="InterPro"/>
</dbReference>